<name>A0AAV7TIZ9_PLEWA</name>
<proteinExistence type="predicted"/>
<dbReference type="AlphaFoldDB" id="A0AAV7TIZ9"/>
<comment type="caution">
    <text evidence="1">The sequence shown here is derived from an EMBL/GenBank/DDBJ whole genome shotgun (WGS) entry which is preliminary data.</text>
</comment>
<reference evidence="1" key="1">
    <citation type="journal article" date="2022" name="bioRxiv">
        <title>Sequencing and chromosome-scale assembly of the giantPleurodeles waltlgenome.</title>
        <authorList>
            <person name="Brown T."/>
            <person name="Elewa A."/>
            <person name="Iarovenko S."/>
            <person name="Subramanian E."/>
            <person name="Araus A.J."/>
            <person name="Petzold A."/>
            <person name="Susuki M."/>
            <person name="Suzuki K.-i.T."/>
            <person name="Hayashi T."/>
            <person name="Toyoda A."/>
            <person name="Oliveira C."/>
            <person name="Osipova E."/>
            <person name="Leigh N.D."/>
            <person name="Simon A."/>
            <person name="Yun M.H."/>
        </authorList>
    </citation>
    <scope>NUCLEOTIDE SEQUENCE</scope>
    <source>
        <strain evidence="1">20211129_DDA</strain>
        <tissue evidence="1">Liver</tissue>
    </source>
</reference>
<organism evidence="1 2">
    <name type="scientific">Pleurodeles waltl</name>
    <name type="common">Iberian ribbed newt</name>
    <dbReference type="NCBI Taxonomy" id="8319"/>
    <lineage>
        <taxon>Eukaryota</taxon>
        <taxon>Metazoa</taxon>
        <taxon>Chordata</taxon>
        <taxon>Craniata</taxon>
        <taxon>Vertebrata</taxon>
        <taxon>Euteleostomi</taxon>
        <taxon>Amphibia</taxon>
        <taxon>Batrachia</taxon>
        <taxon>Caudata</taxon>
        <taxon>Salamandroidea</taxon>
        <taxon>Salamandridae</taxon>
        <taxon>Pleurodelinae</taxon>
        <taxon>Pleurodeles</taxon>
    </lineage>
</organism>
<evidence type="ECO:0000313" key="1">
    <source>
        <dbReference type="EMBL" id="KAJ1176256.1"/>
    </source>
</evidence>
<protein>
    <submittedName>
        <fullName evidence="1">Uncharacterized protein</fullName>
    </submittedName>
</protein>
<dbReference type="EMBL" id="JANPWB010000006">
    <property type="protein sequence ID" value="KAJ1176256.1"/>
    <property type="molecule type" value="Genomic_DNA"/>
</dbReference>
<keyword evidence="2" id="KW-1185">Reference proteome</keyword>
<sequence length="69" mass="7453">MTAIRASCGEVLYERKRGAEIRHGGRAELRTCPLGSAAGRRVQKKYLDSAGSGCFTSTRPAQFLGQLPL</sequence>
<dbReference type="Proteomes" id="UP001066276">
    <property type="component" value="Chromosome 3_2"/>
</dbReference>
<evidence type="ECO:0000313" key="2">
    <source>
        <dbReference type="Proteomes" id="UP001066276"/>
    </source>
</evidence>
<accession>A0AAV7TIZ9</accession>
<gene>
    <name evidence="1" type="ORF">NDU88_001538</name>
</gene>